<keyword evidence="6" id="KW-1185">Reference proteome</keyword>
<dbReference type="OrthoDB" id="9776971at2"/>
<evidence type="ECO:0000313" key="6">
    <source>
        <dbReference type="Proteomes" id="UP000199636"/>
    </source>
</evidence>
<organism evidence="5 6">
    <name type="scientific">Pseudomonas panipatensis</name>
    <dbReference type="NCBI Taxonomy" id="428992"/>
    <lineage>
        <taxon>Bacteria</taxon>
        <taxon>Pseudomonadati</taxon>
        <taxon>Pseudomonadota</taxon>
        <taxon>Gammaproteobacteria</taxon>
        <taxon>Pseudomonadales</taxon>
        <taxon>Pseudomonadaceae</taxon>
        <taxon>Pseudomonas</taxon>
    </lineage>
</organism>
<evidence type="ECO:0000256" key="1">
    <source>
        <dbReference type="ARBA" id="ARBA00022801"/>
    </source>
</evidence>
<evidence type="ECO:0000313" key="5">
    <source>
        <dbReference type="EMBL" id="SDH43584.1"/>
    </source>
</evidence>
<name>A0A1G8CDQ3_9PSED</name>
<keyword evidence="1 3" id="KW-0378">Hydrolase</keyword>
<dbReference type="PANTHER" id="PTHR12631:SF10">
    <property type="entry name" value="BETA-XYLOSIDASE-LIKE PROTEIN-RELATED"/>
    <property type="match status" value="1"/>
</dbReference>
<protein>
    <submittedName>
        <fullName evidence="5">Beta-xylosidase</fullName>
    </submittedName>
</protein>
<dbReference type="InterPro" id="IPR017853">
    <property type="entry name" value="GH"/>
</dbReference>
<comment type="similarity">
    <text evidence="3">Belongs to the glycosyl hydrolase 5 (cellulase A) family.</text>
</comment>
<accession>A0A1G8CDQ3</accession>
<dbReference type="AlphaFoldDB" id="A0A1G8CDQ3"/>
<dbReference type="RefSeq" id="WP_090260553.1">
    <property type="nucleotide sequence ID" value="NZ_FNDS01000001.1"/>
</dbReference>
<dbReference type="Pfam" id="PF00150">
    <property type="entry name" value="Cellulase"/>
    <property type="match status" value="1"/>
</dbReference>
<dbReference type="GO" id="GO:0004553">
    <property type="term" value="F:hydrolase activity, hydrolyzing O-glycosyl compounds"/>
    <property type="evidence" value="ECO:0007669"/>
    <property type="project" value="InterPro"/>
</dbReference>
<sequence>MKRSIILASLALVGLVTFLGLRNERAAAQEHRLQAPRSVVWKDFLGVNAQFLWFAPERYQQQIDRLQALGLQWVRLDLHWDRLETAENQYQLADLDHLVQVLGERQLKSVFYLVGSARFITSAPVESPYQDQYPPRDPAVFALRMALLAQRYPSVDAWQVWNEPNLLGFWRPRADAAGYARLLQASATALRQVAPEKPVVAAGMAFFSDLPGGQFMFDQLGTLNAQQLHTIAAYHPYTQLPEGNQPGSDDFIGRARQLNATLRASGVPAIWATEWGWSSYAGPKEAQDIIGVDGQADYTLRRLALMATQDYDRVFLFTLNDLDARASVRDQNYGLLDLDGQPKPVYLALQRFLQRSGPSLKPEAPPRLGATVDGLYSIAWTRSDGSHLWLFWAADGGEAKLPALNNATLYDPLSGEETRLDASQGLALKVKPTLQMLTWE</sequence>
<proteinExistence type="inferred from homology"/>
<dbReference type="Gene3D" id="3.20.20.80">
    <property type="entry name" value="Glycosidases"/>
    <property type="match status" value="1"/>
</dbReference>
<dbReference type="SUPFAM" id="SSF51445">
    <property type="entry name" value="(Trans)glycosidases"/>
    <property type="match status" value="1"/>
</dbReference>
<dbReference type="EMBL" id="FNDS01000001">
    <property type="protein sequence ID" value="SDH43584.1"/>
    <property type="molecule type" value="Genomic_DNA"/>
</dbReference>
<reference evidence="6" key="1">
    <citation type="submission" date="2016-10" db="EMBL/GenBank/DDBJ databases">
        <authorList>
            <person name="Varghese N."/>
            <person name="Submissions S."/>
        </authorList>
    </citation>
    <scope>NUCLEOTIDE SEQUENCE [LARGE SCALE GENOMIC DNA]</scope>
    <source>
        <strain evidence="6">CCM 7469</strain>
    </source>
</reference>
<dbReference type="InterPro" id="IPR001547">
    <property type="entry name" value="Glyco_hydro_5"/>
</dbReference>
<evidence type="ECO:0000256" key="3">
    <source>
        <dbReference type="RuleBase" id="RU361153"/>
    </source>
</evidence>
<evidence type="ECO:0000256" key="2">
    <source>
        <dbReference type="ARBA" id="ARBA00023295"/>
    </source>
</evidence>
<dbReference type="Proteomes" id="UP000199636">
    <property type="component" value="Unassembled WGS sequence"/>
</dbReference>
<dbReference type="PANTHER" id="PTHR12631">
    <property type="entry name" value="ALPHA-L-IDURONIDASE"/>
    <property type="match status" value="1"/>
</dbReference>
<evidence type="ECO:0000259" key="4">
    <source>
        <dbReference type="Pfam" id="PF00150"/>
    </source>
</evidence>
<dbReference type="GO" id="GO:0000272">
    <property type="term" value="P:polysaccharide catabolic process"/>
    <property type="evidence" value="ECO:0007669"/>
    <property type="project" value="InterPro"/>
</dbReference>
<dbReference type="STRING" id="428992.SAMN05216272_101532"/>
<gene>
    <name evidence="5" type="ORF">SAMN05216272_101532</name>
</gene>
<dbReference type="InterPro" id="IPR051923">
    <property type="entry name" value="Glycosyl_Hydrolase_39"/>
</dbReference>
<feature type="domain" description="Glycoside hydrolase family 5" evidence="4">
    <location>
        <begin position="46"/>
        <end position="284"/>
    </location>
</feature>
<keyword evidence="2 3" id="KW-0326">Glycosidase</keyword>